<dbReference type="Proteomes" id="UP001159428">
    <property type="component" value="Unassembled WGS sequence"/>
</dbReference>
<evidence type="ECO:0000256" key="1">
    <source>
        <dbReference type="ARBA" id="ARBA00022723"/>
    </source>
</evidence>
<keyword evidence="7" id="KW-0812">Transmembrane</keyword>
<accession>A0AAU9WZ63</accession>
<evidence type="ECO:0000256" key="7">
    <source>
        <dbReference type="SAM" id="Phobius"/>
    </source>
</evidence>
<protein>
    <recommendedName>
        <fullName evidence="8">C2H2-type domain-containing protein</fullName>
    </recommendedName>
</protein>
<dbReference type="SMART" id="SM00355">
    <property type="entry name" value="ZnF_C2H2"/>
    <property type="match status" value="2"/>
</dbReference>
<dbReference type="Gene3D" id="3.30.160.60">
    <property type="entry name" value="Classic Zinc Finger"/>
    <property type="match status" value="1"/>
</dbReference>
<dbReference type="PROSITE" id="PS50157">
    <property type="entry name" value="ZINC_FINGER_C2H2_2"/>
    <property type="match status" value="1"/>
</dbReference>
<dbReference type="PROSITE" id="PS00028">
    <property type="entry name" value="ZINC_FINGER_C2H2_1"/>
    <property type="match status" value="1"/>
</dbReference>
<feature type="transmembrane region" description="Helical" evidence="7">
    <location>
        <begin position="48"/>
        <end position="69"/>
    </location>
</feature>
<evidence type="ECO:0000256" key="5">
    <source>
        <dbReference type="PROSITE-ProRule" id="PRU00042"/>
    </source>
</evidence>
<dbReference type="PANTHER" id="PTHR23057">
    <property type="entry name" value="JUXTAPOSED WITH ANOTHER ZINC FINGER PROTEIN 1"/>
    <property type="match status" value="1"/>
</dbReference>
<feature type="transmembrane region" description="Helical" evidence="7">
    <location>
        <begin position="81"/>
        <end position="105"/>
    </location>
</feature>
<evidence type="ECO:0000256" key="6">
    <source>
        <dbReference type="SAM" id="MobiDB-lite"/>
    </source>
</evidence>
<feature type="region of interest" description="Disordered" evidence="6">
    <location>
        <begin position="154"/>
        <end position="211"/>
    </location>
</feature>
<proteinExistence type="predicted"/>
<evidence type="ECO:0000256" key="2">
    <source>
        <dbReference type="ARBA" id="ARBA00022737"/>
    </source>
</evidence>
<evidence type="ECO:0000259" key="8">
    <source>
        <dbReference type="PROSITE" id="PS50157"/>
    </source>
</evidence>
<feature type="compositionally biased region" description="Acidic residues" evidence="6">
    <location>
        <begin position="194"/>
        <end position="207"/>
    </location>
</feature>
<sequence>MSETLTRVSIGYKKYKTVLRIIGAVIGILVGIAGSVAFAAIYHNYNAASWAGVSAIFASIFLHFTVAVYRDFNRHFSVAKFTIFVNIGLGGMISGIIAFIINIAFGIARHETVIHIEKDPRVLEKQEAAQPPALPLSYINCFFTDAARNAKQKDPVLSATESATPSPEHNVLKKKRVTPPKISIPTLNTPDTLDGGEEDGNMSDNSDDSWTSDSFASDLVLNAVATDDGEGKRYICPVPGCGKRYKNVNGIKYHAKYGHRKDSSRPKLKAFKCHCGKSYKSPSGLRHHVATQHPTGPKHSLPQELENMA</sequence>
<feature type="region of interest" description="Disordered" evidence="6">
    <location>
        <begin position="283"/>
        <end position="309"/>
    </location>
</feature>
<keyword evidence="4" id="KW-0862">Zinc</keyword>
<evidence type="ECO:0000256" key="3">
    <source>
        <dbReference type="ARBA" id="ARBA00022771"/>
    </source>
</evidence>
<feature type="transmembrane region" description="Helical" evidence="7">
    <location>
        <begin position="21"/>
        <end position="42"/>
    </location>
</feature>
<keyword evidence="1" id="KW-0479">Metal-binding</keyword>
<dbReference type="EMBL" id="CALNXJ010000025">
    <property type="protein sequence ID" value="CAH3130863.1"/>
    <property type="molecule type" value="Genomic_DNA"/>
</dbReference>
<keyword evidence="2" id="KW-0677">Repeat</keyword>
<gene>
    <name evidence="9" type="ORF">PMEA_00014369</name>
</gene>
<evidence type="ECO:0000256" key="4">
    <source>
        <dbReference type="ARBA" id="ARBA00022833"/>
    </source>
</evidence>
<reference evidence="9 10" key="1">
    <citation type="submission" date="2022-05" db="EMBL/GenBank/DDBJ databases">
        <authorList>
            <consortium name="Genoscope - CEA"/>
            <person name="William W."/>
        </authorList>
    </citation>
    <scope>NUCLEOTIDE SEQUENCE [LARGE SCALE GENOMIC DNA]</scope>
</reference>
<dbReference type="InterPro" id="IPR013087">
    <property type="entry name" value="Znf_C2H2_type"/>
</dbReference>
<feature type="domain" description="C2H2-type" evidence="8">
    <location>
        <begin position="234"/>
        <end position="264"/>
    </location>
</feature>
<dbReference type="GO" id="GO:0005634">
    <property type="term" value="C:nucleus"/>
    <property type="evidence" value="ECO:0007669"/>
    <property type="project" value="TreeGrafter"/>
</dbReference>
<dbReference type="GO" id="GO:0008270">
    <property type="term" value="F:zinc ion binding"/>
    <property type="evidence" value="ECO:0007669"/>
    <property type="project" value="UniProtKB-KW"/>
</dbReference>
<evidence type="ECO:0000313" key="10">
    <source>
        <dbReference type="Proteomes" id="UP001159428"/>
    </source>
</evidence>
<keyword evidence="7" id="KW-0472">Membrane</keyword>
<keyword evidence="10" id="KW-1185">Reference proteome</keyword>
<organism evidence="9 10">
    <name type="scientific">Pocillopora meandrina</name>
    <dbReference type="NCBI Taxonomy" id="46732"/>
    <lineage>
        <taxon>Eukaryota</taxon>
        <taxon>Metazoa</taxon>
        <taxon>Cnidaria</taxon>
        <taxon>Anthozoa</taxon>
        <taxon>Hexacorallia</taxon>
        <taxon>Scleractinia</taxon>
        <taxon>Astrocoeniina</taxon>
        <taxon>Pocilloporidae</taxon>
        <taxon>Pocillopora</taxon>
    </lineage>
</organism>
<dbReference type="PANTHER" id="PTHR23057:SF0">
    <property type="entry name" value="JUXTAPOSED WITH ANOTHER ZINC FINGER PROTEIN 1"/>
    <property type="match status" value="1"/>
</dbReference>
<dbReference type="AlphaFoldDB" id="A0AAU9WZ63"/>
<keyword evidence="3 5" id="KW-0863">Zinc-finger</keyword>
<dbReference type="InterPro" id="IPR051580">
    <property type="entry name" value="ZnF-Chromatin_assoc"/>
</dbReference>
<name>A0AAU9WZ63_9CNID</name>
<comment type="caution">
    <text evidence="9">The sequence shown here is derived from an EMBL/GenBank/DDBJ whole genome shotgun (WGS) entry which is preliminary data.</text>
</comment>
<evidence type="ECO:0000313" key="9">
    <source>
        <dbReference type="EMBL" id="CAH3130863.1"/>
    </source>
</evidence>
<keyword evidence="7" id="KW-1133">Transmembrane helix</keyword>